<evidence type="ECO:0000313" key="2">
    <source>
        <dbReference type="EMBL" id="GLR16589.1"/>
    </source>
</evidence>
<keyword evidence="3" id="KW-1185">Reference proteome</keyword>
<dbReference type="InterPro" id="IPR024983">
    <property type="entry name" value="CHAT_dom"/>
</dbReference>
<evidence type="ECO:0000259" key="1">
    <source>
        <dbReference type="Pfam" id="PF12770"/>
    </source>
</evidence>
<dbReference type="AlphaFoldDB" id="A0AA37WEC7"/>
<sequence length="830" mass="96843">MTYSCTSDKELSKIEAFVLLALERKVDQQEDFIERVKDDPRLKDVLVALSDPLLKLPPENTFHSRIHESKSLIYNKQQSGGIEELKENYQKQNYNDQFDRLTYQEILLTYYQYKVHNSLSPLAFSEEIVPLLSTNWDSEILQFYFDYRILNILSTIKGDENNLNEFLLMNQYLLSKIKNLVNRYDLKYCEEEIRANIANKLFREYDHKFFGEYIYFHLDKISDNENRRFSSNYNEQFIRANFFFEDGDINSANEILRAIDLDSLSITQKSNFYLSSGFFSMGFDNSKAYSFFEKSLQLYQDTFSFAHATRPLLYMMASAPSADKYFEHKSTVDQFIEAGHEASIIAFQKLLFIIDSPYESFNDSQKIELLLEKRSLAEQLWGKEPNFHIQDLYAHNTAEILTIAKGMLSRGQSIDIPTILQLFQETKAIELKRKRAFEQKLELEKNRFDDFADELLLTNEFLSTEYDGHPIYLDIWKNYLHKLIEHSENKLPTNKPIVVPEINLLKNTMVLEFLKFDTSYWSYFVHDQQISISNYSAQFIDSLTIAFQDKMMSKKNVKASIYEFKKYLDLPQDLQNNDGVIIPDGELFNIPFDLIFNNQSISYHYDLAAYGLEKEIVIDNPNLSLFSYSNSETIKSKSKLDYPELTYGWNEVESIHKVLPNSKTYSGSDFRKSTLQSNKSIDIMHISTHASMNKANRLDNFLLCREKDSDPEQVYNFEIESWDSSSPVVILSACETGSGIHRIGAGSYSLSRSFIYAGTDVVLKTLWSVNDKATSEFMVYLYEFWKDGMSLESALQKTKHLFQTHDKYAHPFYWSGFVLEGNGKIKINLD</sequence>
<name>A0AA37WEC7_9BACT</name>
<feature type="domain" description="CHAT" evidence="1">
    <location>
        <begin position="580"/>
        <end position="821"/>
    </location>
</feature>
<proteinExistence type="predicted"/>
<dbReference type="Proteomes" id="UP001156666">
    <property type="component" value="Unassembled WGS sequence"/>
</dbReference>
<gene>
    <name evidence="2" type="ORF">GCM10007940_12040</name>
</gene>
<protein>
    <recommendedName>
        <fullName evidence="1">CHAT domain-containing protein</fullName>
    </recommendedName>
</protein>
<comment type="caution">
    <text evidence="2">The sequence shown here is derived from an EMBL/GenBank/DDBJ whole genome shotgun (WGS) entry which is preliminary data.</text>
</comment>
<organism evidence="2 3">
    <name type="scientific">Portibacter lacus</name>
    <dbReference type="NCBI Taxonomy" id="1099794"/>
    <lineage>
        <taxon>Bacteria</taxon>
        <taxon>Pseudomonadati</taxon>
        <taxon>Bacteroidota</taxon>
        <taxon>Saprospiria</taxon>
        <taxon>Saprospirales</taxon>
        <taxon>Haliscomenobacteraceae</taxon>
        <taxon>Portibacter</taxon>
    </lineage>
</organism>
<accession>A0AA37WEC7</accession>
<reference evidence="2" key="1">
    <citation type="journal article" date="2014" name="Int. J. Syst. Evol. Microbiol.">
        <title>Complete genome sequence of Corynebacterium casei LMG S-19264T (=DSM 44701T), isolated from a smear-ripened cheese.</title>
        <authorList>
            <consortium name="US DOE Joint Genome Institute (JGI-PGF)"/>
            <person name="Walter F."/>
            <person name="Albersmeier A."/>
            <person name="Kalinowski J."/>
            <person name="Ruckert C."/>
        </authorList>
    </citation>
    <scope>NUCLEOTIDE SEQUENCE</scope>
    <source>
        <strain evidence="2">NBRC 108769</strain>
    </source>
</reference>
<dbReference type="Pfam" id="PF12770">
    <property type="entry name" value="CHAT"/>
    <property type="match status" value="1"/>
</dbReference>
<evidence type="ECO:0000313" key="3">
    <source>
        <dbReference type="Proteomes" id="UP001156666"/>
    </source>
</evidence>
<dbReference type="EMBL" id="BSOH01000006">
    <property type="protein sequence ID" value="GLR16589.1"/>
    <property type="molecule type" value="Genomic_DNA"/>
</dbReference>
<reference evidence="2" key="2">
    <citation type="submission" date="2023-01" db="EMBL/GenBank/DDBJ databases">
        <title>Draft genome sequence of Portibacter lacus strain NBRC 108769.</title>
        <authorList>
            <person name="Sun Q."/>
            <person name="Mori K."/>
        </authorList>
    </citation>
    <scope>NUCLEOTIDE SEQUENCE</scope>
    <source>
        <strain evidence="2">NBRC 108769</strain>
    </source>
</reference>